<dbReference type="InterPro" id="IPR014729">
    <property type="entry name" value="Rossmann-like_a/b/a_fold"/>
</dbReference>
<name>A0A0C3D0V2_OIDMZ</name>
<sequence>MQAGRKGLVSSSPRSSMITANPNKRVLSDGRLINKVTAHHRLSDTNLALLGTRSSLESESSLRRASSGDASRPNRSSLEKEDATAEDEEAVIESSEEDERSSDEERSRGRKKQSRGRIRPEGKPLSIRFSKGPKSALGRAAAAARDNLENSQKQEYKVQSLLEPEITVTGPSGDKSKSSRHSIHPYTSFDEGASGLNTPVDSDAEADLTDIKRAQKLSVNMTSIVSTPATGRCVRTIYRGDFAKMQQEAHDNQRRVRKYLVATDLSEEAAHALEWTIGTVLRDGDTLLAIYCVDEELGISSNEPVIDDIQLQAQTAVVGTTKTSIAMPALPSVLTSPLSSAFKLESSSSANASPMGRGKGRAEQERFRAVQDITDRVSKLLRRTKLQVKVVIEVIHCKSPKHLITEVIDFLSPTLVILGSRGRSALKGVILGSFSNYLVTKSSVPVMVARKRLRKHSKYKRPAIRLANNLEANPAVRSLATAKID</sequence>
<gene>
    <name evidence="3" type="ORF">OIDMADRAFT_192376</name>
</gene>
<dbReference type="SUPFAM" id="SSF52402">
    <property type="entry name" value="Adenine nucleotide alpha hydrolases-like"/>
    <property type="match status" value="1"/>
</dbReference>
<feature type="compositionally biased region" description="Acidic residues" evidence="1">
    <location>
        <begin position="84"/>
        <end position="102"/>
    </location>
</feature>
<dbReference type="Pfam" id="PF00582">
    <property type="entry name" value="Usp"/>
    <property type="match status" value="1"/>
</dbReference>
<dbReference type="CDD" id="cd23659">
    <property type="entry name" value="USP_At3g01520-like"/>
    <property type="match status" value="1"/>
</dbReference>
<dbReference type="PRINTS" id="PR01438">
    <property type="entry name" value="UNVRSLSTRESS"/>
</dbReference>
<feature type="region of interest" description="Disordered" evidence="1">
    <location>
        <begin position="167"/>
        <end position="202"/>
    </location>
</feature>
<evidence type="ECO:0000259" key="2">
    <source>
        <dbReference type="Pfam" id="PF00582"/>
    </source>
</evidence>
<dbReference type="HOGENOM" id="CLU_015980_1_0_1"/>
<dbReference type="EMBL" id="KN832872">
    <property type="protein sequence ID" value="KIN04879.1"/>
    <property type="molecule type" value="Genomic_DNA"/>
</dbReference>
<dbReference type="InParanoid" id="A0A0C3D0V2"/>
<dbReference type="Gene3D" id="3.40.50.620">
    <property type="entry name" value="HUPs"/>
    <property type="match status" value="1"/>
</dbReference>
<feature type="compositionally biased region" description="Polar residues" evidence="1">
    <location>
        <begin position="9"/>
        <end position="22"/>
    </location>
</feature>
<dbReference type="OrthoDB" id="992776at2759"/>
<dbReference type="STRING" id="913774.A0A0C3D0V2"/>
<dbReference type="AlphaFoldDB" id="A0A0C3D0V2"/>
<feature type="compositionally biased region" description="Low complexity" evidence="1">
    <location>
        <begin position="53"/>
        <end position="67"/>
    </location>
</feature>
<evidence type="ECO:0000313" key="3">
    <source>
        <dbReference type="EMBL" id="KIN04879.1"/>
    </source>
</evidence>
<protein>
    <recommendedName>
        <fullName evidence="2">UspA domain-containing protein</fullName>
    </recommendedName>
</protein>
<feature type="compositionally biased region" description="Basic residues" evidence="1">
    <location>
        <begin position="108"/>
        <end position="117"/>
    </location>
</feature>
<evidence type="ECO:0000256" key="1">
    <source>
        <dbReference type="SAM" id="MobiDB-lite"/>
    </source>
</evidence>
<feature type="region of interest" description="Disordered" evidence="1">
    <location>
        <begin position="1"/>
        <end position="24"/>
    </location>
</feature>
<reference evidence="4" key="2">
    <citation type="submission" date="2015-01" db="EMBL/GenBank/DDBJ databases">
        <title>Evolutionary Origins and Diversification of the Mycorrhizal Mutualists.</title>
        <authorList>
            <consortium name="DOE Joint Genome Institute"/>
            <consortium name="Mycorrhizal Genomics Consortium"/>
            <person name="Kohler A."/>
            <person name="Kuo A."/>
            <person name="Nagy L.G."/>
            <person name="Floudas D."/>
            <person name="Copeland A."/>
            <person name="Barry K.W."/>
            <person name="Cichocki N."/>
            <person name="Veneault-Fourrey C."/>
            <person name="LaButti K."/>
            <person name="Lindquist E.A."/>
            <person name="Lipzen A."/>
            <person name="Lundell T."/>
            <person name="Morin E."/>
            <person name="Murat C."/>
            <person name="Riley R."/>
            <person name="Ohm R."/>
            <person name="Sun H."/>
            <person name="Tunlid A."/>
            <person name="Henrissat B."/>
            <person name="Grigoriev I.V."/>
            <person name="Hibbett D.S."/>
            <person name="Martin F."/>
        </authorList>
    </citation>
    <scope>NUCLEOTIDE SEQUENCE [LARGE SCALE GENOMIC DNA]</scope>
    <source>
        <strain evidence="4">Zn</strain>
    </source>
</reference>
<keyword evidence="4" id="KW-1185">Reference proteome</keyword>
<dbReference type="InterPro" id="IPR006015">
    <property type="entry name" value="Universal_stress_UspA"/>
</dbReference>
<feature type="region of interest" description="Disordered" evidence="1">
    <location>
        <begin position="37"/>
        <end position="153"/>
    </location>
</feature>
<dbReference type="PANTHER" id="PTHR46100:SF4">
    <property type="entry name" value="USPA DOMAIN-CONTAINING PROTEIN"/>
    <property type="match status" value="1"/>
</dbReference>
<proteinExistence type="predicted"/>
<reference evidence="3 4" key="1">
    <citation type="submission" date="2014-04" db="EMBL/GenBank/DDBJ databases">
        <authorList>
            <consortium name="DOE Joint Genome Institute"/>
            <person name="Kuo A."/>
            <person name="Martino E."/>
            <person name="Perotto S."/>
            <person name="Kohler A."/>
            <person name="Nagy L.G."/>
            <person name="Floudas D."/>
            <person name="Copeland A."/>
            <person name="Barry K.W."/>
            <person name="Cichocki N."/>
            <person name="Veneault-Fourrey C."/>
            <person name="LaButti K."/>
            <person name="Lindquist E.A."/>
            <person name="Lipzen A."/>
            <person name="Lundell T."/>
            <person name="Morin E."/>
            <person name="Murat C."/>
            <person name="Sun H."/>
            <person name="Tunlid A."/>
            <person name="Henrissat B."/>
            <person name="Grigoriev I.V."/>
            <person name="Hibbett D.S."/>
            <person name="Martin F."/>
            <person name="Nordberg H.P."/>
            <person name="Cantor M.N."/>
            <person name="Hua S.X."/>
        </authorList>
    </citation>
    <scope>NUCLEOTIDE SEQUENCE [LARGE SCALE GENOMIC DNA]</scope>
    <source>
        <strain evidence="3 4">Zn</strain>
    </source>
</reference>
<dbReference type="Proteomes" id="UP000054321">
    <property type="component" value="Unassembled WGS sequence"/>
</dbReference>
<organism evidence="3 4">
    <name type="scientific">Oidiodendron maius (strain Zn)</name>
    <dbReference type="NCBI Taxonomy" id="913774"/>
    <lineage>
        <taxon>Eukaryota</taxon>
        <taxon>Fungi</taxon>
        <taxon>Dikarya</taxon>
        <taxon>Ascomycota</taxon>
        <taxon>Pezizomycotina</taxon>
        <taxon>Leotiomycetes</taxon>
        <taxon>Leotiomycetes incertae sedis</taxon>
        <taxon>Myxotrichaceae</taxon>
        <taxon>Oidiodendron</taxon>
    </lineage>
</organism>
<feature type="domain" description="UspA" evidence="2">
    <location>
        <begin position="356"/>
        <end position="450"/>
    </location>
</feature>
<dbReference type="PANTHER" id="PTHR46100">
    <property type="entry name" value="IMP2'P"/>
    <property type="match status" value="1"/>
</dbReference>
<accession>A0A0C3D0V2</accession>
<evidence type="ECO:0000313" key="4">
    <source>
        <dbReference type="Proteomes" id="UP000054321"/>
    </source>
</evidence>
<dbReference type="InterPro" id="IPR006016">
    <property type="entry name" value="UspA"/>
</dbReference>